<gene>
    <name evidence="6" type="ORF">NDU88_002350</name>
</gene>
<dbReference type="GO" id="GO:0005739">
    <property type="term" value="C:mitochondrion"/>
    <property type="evidence" value="ECO:0007669"/>
    <property type="project" value="TreeGrafter"/>
</dbReference>
<dbReference type="Proteomes" id="UP001066276">
    <property type="component" value="Chromosome 12"/>
</dbReference>
<feature type="domain" description="TRAFD1/XAF1 zinc finger" evidence="5">
    <location>
        <begin position="91"/>
        <end position="131"/>
    </location>
</feature>
<evidence type="ECO:0000313" key="6">
    <source>
        <dbReference type="EMBL" id="KAJ1082182.1"/>
    </source>
</evidence>
<comment type="caution">
    <text evidence="6">The sequence shown here is derived from an EMBL/GenBank/DDBJ whole genome shotgun (WGS) entry which is preliminary data.</text>
</comment>
<dbReference type="InterPro" id="IPR013083">
    <property type="entry name" value="Znf_RING/FYVE/PHD"/>
</dbReference>
<evidence type="ECO:0000313" key="7">
    <source>
        <dbReference type="Proteomes" id="UP001066276"/>
    </source>
</evidence>
<dbReference type="GO" id="GO:0008270">
    <property type="term" value="F:zinc ion binding"/>
    <property type="evidence" value="ECO:0007669"/>
    <property type="project" value="UniProtKB-KW"/>
</dbReference>
<dbReference type="GO" id="GO:0006915">
    <property type="term" value="P:apoptotic process"/>
    <property type="evidence" value="ECO:0007669"/>
    <property type="project" value="InterPro"/>
</dbReference>
<dbReference type="InterPro" id="IPR041386">
    <property type="entry name" value="XAF1_C"/>
</dbReference>
<dbReference type="InterPro" id="IPR031220">
    <property type="entry name" value="XAF1_C_sf"/>
</dbReference>
<dbReference type="InterPro" id="IPR051986">
    <property type="entry name" value="Innate_Immune_Apopt_Reg"/>
</dbReference>
<keyword evidence="2" id="KW-0863">Zinc-finger</keyword>
<accession>A0AAV7KSG1</accession>
<dbReference type="Pfam" id="PF18608">
    <property type="entry name" value="XAF1_C"/>
    <property type="match status" value="1"/>
</dbReference>
<proteinExistence type="predicted"/>
<evidence type="ECO:0000256" key="1">
    <source>
        <dbReference type="ARBA" id="ARBA00022723"/>
    </source>
</evidence>
<keyword evidence="1" id="KW-0479">Metal-binding</keyword>
<protein>
    <recommendedName>
        <fullName evidence="8">XIAP-associated factor 1</fullName>
    </recommendedName>
</protein>
<dbReference type="Gene3D" id="3.30.40.10">
    <property type="entry name" value="Zinc/RING finger domain, C3HC4 (zinc finger)"/>
    <property type="match status" value="2"/>
</dbReference>
<evidence type="ECO:0000256" key="3">
    <source>
        <dbReference type="ARBA" id="ARBA00022833"/>
    </source>
</evidence>
<dbReference type="Pfam" id="PF21366">
    <property type="entry name" value="TRAFD1-XIAF1_ZnF"/>
    <property type="match status" value="1"/>
</dbReference>
<dbReference type="PANTHER" id="PTHR16295:SF17">
    <property type="entry name" value="XIAP-ASSOCIATED FACTOR 1"/>
    <property type="match status" value="1"/>
</dbReference>
<name>A0AAV7KSG1_PLEWA</name>
<feature type="domain" description="XIAP-associated factor 1 C-terminal" evidence="4">
    <location>
        <begin position="293"/>
        <end position="327"/>
    </location>
</feature>
<sequence length="333" mass="38152">MEEETQFCGNCKKDVALTNFSLHEVHCRRFLKVCPECGEPVPHKDMQQHQDESHRKVKCDLCHQSIQQYLLEEHKAEECDERSVRCQFCELDLAFCKLKEHADTCGSRTELCHDCKKYVMIKDLEDHKHSCLPSTALPDKSVRKKGGAAVTGHRTSVEFKRDKESDFSKKVRCPKCSAQLPESMYLRHQNECSPLPQVVRPVASMPCRRNADNFTSFSPVLKHWREIESSLPDKASTEKDDDVMKIKSREFSFESRCLPPCTQETSLHLKGLLGRSSFSFYNNKQSGQDGLYNTAYDVLQSCPHCSILLPSPTLKQHEQKCKFLASLSDCERA</sequence>
<dbReference type="EMBL" id="JANPWB010000016">
    <property type="protein sequence ID" value="KAJ1082182.1"/>
    <property type="molecule type" value="Genomic_DNA"/>
</dbReference>
<keyword evidence="7" id="KW-1185">Reference proteome</keyword>
<reference evidence="6" key="1">
    <citation type="journal article" date="2022" name="bioRxiv">
        <title>Sequencing and chromosome-scale assembly of the giantPleurodeles waltlgenome.</title>
        <authorList>
            <person name="Brown T."/>
            <person name="Elewa A."/>
            <person name="Iarovenko S."/>
            <person name="Subramanian E."/>
            <person name="Araus A.J."/>
            <person name="Petzold A."/>
            <person name="Susuki M."/>
            <person name="Suzuki K.-i.T."/>
            <person name="Hayashi T."/>
            <person name="Toyoda A."/>
            <person name="Oliveira C."/>
            <person name="Osipova E."/>
            <person name="Leigh N.D."/>
            <person name="Simon A."/>
            <person name="Yun M.H."/>
        </authorList>
    </citation>
    <scope>NUCLEOTIDE SEQUENCE</scope>
    <source>
        <strain evidence="6">20211129_DDA</strain>
        <tissue evidence="6">Liver</tissue>
    </source>
</reference>
<evidence type="ECO:0000259" key="5">
    <source>
        <dbReference type="Pfam" id="PF21366"/>
    </source>
</evidence>
<dbReference type="InterPro" id="IPR049439">
    <property type="entry name" value="TRAFD1-XIAF1_Znf"/>
</dbReference>
<organism evidence="6 7">
    <name type="scientific">Pleurodeles waltl</name>
    <name type="common">Iberian ribbed newt</name>
    <dbReference type="NCBI Taxonomy" id="8319"/>
    <lineage>
        <taxon>Eukaryota</taxon>
        <taxon>Metazoa</taxon>
        <taxon>Chordata</taxon>
        <taxon>Craniata</taxon>
        <taxon>Vertebrata</taxon>
        <taxon>Euteleostomi</taxon>
        <taxon>Amphibia</taxon>
        <taxon>Batrachia</taxon>
        <taxon>Caudata</taxon>
        <taxon>Salamandroidea</taxon>
        <taxon>Salamandridae</taxon>
        <taxon>Pleurodelinae</taxon>
        <taxon>Pleurodeles</taxon>
    </lineage>
</organism>
<keyword evidence="3" id="KW-0862">Zinc</keyword>
<dbReference type="Gene3D" id="6.10.250.1730">
    <property type="match status" value="1"/>
</dbReference>
<evidence type="ECO:0000256" key="2">
    <source>
        <dbReference type="ARBA" id="ARBA00022771"/>
    </source>
</evidence>
<evidence type="ECO:0008006" key="8">
    <source>
        <dbReference type="Google" id="ProtNLM"/>
    </source>
</evidence>
<evidence type="ECO:0000259" key="4">
    <source>
        <dbReference type="Pfam" id="PF18608"/>
    </source>
</evidence>
<dbReference type="PANTHER" id="PTHR16295">
    <property type="entry name" value="TRAF-TYPE ZINC FINGER PROTEIN-RELATED"/>
    <property type="match status" value="1"/>
</dbReference>
<dbReference type="AlphaFoldDB" id="A0AAV7KSG1"/>